<organism evidence="2 3">
    <name type="scientific">Agromyces intestinalis</name>
    <dbReference type="NCBI Taxonomy" id="2592652"/>
    <lineage>
        <taxon>Bacteria</taxon>
        <taxon>Bacillati</taxon>
        <taxon>Actinomycetota</taxon>
        <taxon>Actinomycetes</taxon>
        <taxon>Micrococcales</taxon>
        <taxon>Microbacteriaceae</taxon>
        <taxon>Agromyces</taxon>
    </lineage>
</organism>
<evidence type="ECO:0000256" key="1">
    <source>
        <dbReference type="SAM" id="MobiDB-lite"/>
    </source>
</evidence>
<sequence>MTESDPIGLGNQPDDEWPDWFPPGCPPPAAVPAVGEFFRLVEGDDVVEEDFISHYERSLSGGRRFWKDDVQASSCSLFQDRVDADETRRAIGSLRDKRVARGSISGSGQMQHTPSSRAQSHHSWWRPTGDHAWESFSVTP</sequence>
<dbReference type="Proteomes" id="UP000324678">
    <property type="component" value="Chromosome"/>
</dbReference>
<proteinExistence type="predicted"/>
<dbReference type="KEGG" id="ail:FLP10_15170"/>
<gene>
    <name evidence="2" type="ORF">FLP10_15170</name>
</gene>
<feature type="compositionally biased region" description="Polar residues" evidence="1">
    <location>
        <begin position="104"/>
        <end position="118"/>
    </location>
</feature>
<accession>A0A5C1YK30</accession>
<evidence type="ECO:0000313" key="2">
    <source>
        <dbReference type="EMBL" id="QEO15620.1"/>
    </source>
</evidence>
<evidence type="ECO:0000313" key="3">
    <source>
        <dbReference type="Proteomes" id="UP000324678"/>
    </source>
</evidence>
<dbReference type="RefSeq" id="WP_149161633.1">
    <property type="nucleotide sequence ID" value="NZ_CP043505.1"/>
</dbReference>
<reference evidence="2 3" key="1">
    <citation type="submission" date="2019-09" db="EMBL/GenBank/DDBJ databases">
        <title>Genome sequencing of strain KACC 19306.</title>
        <authorList>
            <person name="Heo J."/>
            <person name="Kim S.-J."/>
            <person name="Kim J.-S."/>
            <person name="Hong S.-B."/>
            <person name="Kwon S.-W."/>
        </authorList>
    </citation>
    <scope>NUCLEOTIDE SEQUENCE [LARGE SCALE GENOMIC DNA]</scope>
    <source>
        <strain evidence="2 3">KACC 19306</strain>
    </source>
</reference>
<keyword evidence="3" id="KW-1185">Reference proteome</keyword>
<protein>
    <submittedName>
        <fullName evidence="2">Uncharacterized protein</fullName>
    </submittedName>
</protein>
<name>A0A5C1YK30_9MICO</name>
<feature type="region of interest" description="Disordered" evidence="1">
    <location>
        <begin position="1"/>
        <end position="21"/>
    </location>
</feature>
<dbReference type="EMBL" id="CP043505">
    <property type="protein sequence ID" value="QEO15620.1"/>
    <property type="molecule type" value="Genomic_DNA"/>
</dbReference>
<feature type="region of interest" description="Disordered" evidence="1">
    <location>
        <begin position="94"/>
        <end position="127"/>
    </location>
</feature>
<dbReference type="AlphaFoldDB" id="A0A5C1YK30"/>